<feature type="binding site" evidence="16">
    <location>
        <position position="242"/>
    </location>
    <ligand>
        <name>substrate</name>
    </ligand>
</feature>
<feature type="binding site" evidence="16">
    <location>
        <begin position="11"/>
        <end position="14"/>
    </location>
    <ligand>
        <name>NADP(+)</name>
        <dbReference type="ChEBI" id="CHEBI:58349"/>
    </ligand>
</feature>
<dbReference type="Gene3D" id="3.30.360.10">
    <property type="entry name" value="Dihydrodipicolinate Reductase, domain 2"/>
    <property type="match status" value="1"/>
</dbReference>
<evidence type="ECO:0000256" key="16">
    <source>
        <dbReference type="HAMAP-Rule" id="MF_02121"/>
    </source>
</evidence>
<evidence type="ECO:0000256" key="8">
    <source>
        <dbReference type="ARBA" id="ARBA00022605"/>
    </source>
</evidence>
<name>A0ABX9N052_9BURK</name>
<evidence type="ECO:0000256" key="5">
    <source>
        <dbReference type="ARBA" id="ARBA00010584"/>
    </source>
</evidence>
<dbReference type="SUPFAM" id="SSF51735">
    <property type="entry name" value="NAD(P)-binding Rossmann-fold domains"/>
    <property type="match status" value="1"/>
</dbReference>
<evidence type="ECO:0000256" key="11">
    <source>
        <dbReference type="ARBA" id="ARBA00022915"/>
    </source>
</evidence>
<dbReference type="EMBL" id="NQOU01000001">
    <property type="protein sequence ID" value="RII83689.1"/>
    <property type="molecule type" value="Genomic_DNA"/>
</dbReference>
<reference evidence="18 19" key="1">
    <citation type="submission" date="2017-08" db="EMBL/GenBank/DDBJ databases">
        <title>Pusillimonas indicus sp. nov., a member of the family Alcaligenaceae isolated from surface seawater.</title>
        <authorList>
            <person name="Li J."/>
        </authorList>
    </citation>
    <scope>NUCLEOTIDE SEQUENCE [LARGE SCALE GENOMIC DNA]</scope>
    <source>
        <strain evidence="18 19">17-4A</strain>
    </source>
</reference>
<dbReference type="RefSeq" id="WP_114420716.1">
    <property type="nucleotide sequence ID" value="NZ_CP170494.1"/>
</dbReference>
<keyword evidence="19" id="KW-1185">Reference proteome</keyword>
<evidence type="ECO:0000256" key="4">
    <source>
        <dbReference type="ARBA" id="ARBA00005097"/>
    </source>
</evidence>
<keyword evidence="13 16" id="KW-0457">Lysine biosynthesis</keyword>
<comment type="pathway">
    <text evidence="2 16">Amino-acid biosynthesis; L-methionine biosynthesis via de novo pathway; L-homoserine from L-aspartate: step 2/3.</text>
</comment>
<keyword evidence="14 16" id="KW-0486">Methionine biosynthesis</keyword>
<comment type="function">
    <text evidence="1 16">Catalyzes the NADPH-dependent formation of L-aspartate-semialdehyde (L-ASA) by the reductive dephosphorylation of L-aspartyl-4-phosphate.</text>
</comment>
<feature type="binding site" evidence="16">
    <location>
        <position position="163"/>
    </location>
    <ligand>
        <name>substrate</name>
    </ligand>
</feature>
<evidence type="ECO:0000256" key="15">
    <source>
        <dbReference type="ARBA" id="ARBA00047891"/>
    </source>
</evidence>
<dbReference type="PANTHER" id="PTHR46278:SF4">
    <property type="entry name" value="ASPARTATE-SEMIALDEHYDE DEHYDROGENASE"/>
    <property type="match status" value="1"/>
</dbReference>
<keyword evidence="11 16" id="KW-0220">Diaminopimelate biosynthesis</keyword>
<protein>
    <recommendedName>
        <fullName evidence="7 16">Aspartate-semialdehyde dehydrogenase</fullName>
        <shortName evidence="16">ASA dehydrogenase</shortName>
        <shortName evidence="16">ASADH</shortName>
        <ecNumber evidence="7 16">1.2.1.11</ecNumber>
    </recommendedName>
    <alternativeName>
        <fullName evidence="16">Aspartate-beta-semialdehyde dehydrogenase</fullName>
    </alternativeName>
</protein>
<accession>A0ABX9N052</accession>
<feature type="binding site" evidence="16">
    <location>
        <begin position="166"/>
        <end position="167"/>
    </location>
    <ligand>
        <name>NADP(+)</name>
        <dbReference type="ChEBI" id="CHEBI:58349"/>
    </ligand>
</feature>
<dbReference type="InterPro" id="IPR036291">
    <property type="entry name" value="NAD(P)-bd_dom_sf"/>
</dbReference>
<dbReference type="SUPFAM" id="SSF55347">
    <property type="entry name" value="Glyceraldehyde-3-phosphate dehydrogenase-like, C-terminal domain"/>
    <property type="match status" value="1"/>
</dbReference>
<keyword evidence="9 16" id="KW-0791">Threonine biosynthesis</keyword>
<keyword evidence="10 16" id="KW-0521">NADP</keyword>
<comment type="similarity">
    <text evidence="5 16">Belongs to the aspartate-semialdehyde dehydrogenase family.</text>
</comment>
<keyword evidence="12 16" id="KW-0560">Oxidoreductase</keyword>
<organism evidence="18 19">
    <name type="scientific">Neopusillimonas maritima</name>
    <dbReference type="NCBI Taxonomy" id="2026239"/>
    <lineage>
        <taxon>Bacteria</taxon>
        <taxon>Pseudomonadati</taxon>
        <taxon>Pseudomonadota</taxon>
        <taxon>Betaproteobacteria</taxon>
        <taxon>Burkholderiales</taxon>
        <taxon>Alcaligenaceae</taxon>
        <taxon>Neopusillimonas</taxon>
    </lineage>
</organism>
<keyword evidence="8 16" id="KW-0028">Amino-acid biosynthesis</keyword>
<dbReference type="SMART" id="SM00859">
    <property type="entry name" value="Semialdhyde_dh"/>
    <property type="match status" value="1"/>
</dbReference>
<dbReference type="InterPro" id="IPR012080">
    <property type="entry name" value="Asp_semialdehyde_DH"/>
</dbReference>
<dbReference type="Gene3D" id="3.40.50.720">
    <property type="entry name" value="NAD(P)-binding Rossmann-like Domain"/>
    <property type="match status" value="1"/>
</dbReference>
<evidence type="ECO:0000313" key="19">
    <source>
        <dbReference type="Proteomes" id="UP000266483"/>
    </source>
</evidence>
<dbReference type="Pfam" id="PF01118">
    <property type="entry name" value="Semialdhyde_dh"/>
    <property type="match status" value="1"/>
</dbReference>
<comment type="pathway">
    <text evidence="4 16">Amino-acid biosynthesis; L-threonine biosynthesis; L-threonine from L-aspartate: step 2/5.</text>
</comment>
<evidence type="ECO:0000256" key="1">
    <source>
        <dbReference type="ARBA" id="ARBA00002492"/>
    </source>
</evidence>
<dbReference type="CDD" id="cd02314">
    <property type="entry name" value="VcASADH1_like_N"/>
    <property type="match status" value="1"/>
</dbReference>
<feature type="active site" description="Proton acceptor" evidence="16">
    <location>
        <position position="280"/>
    </location>
</feature>
<evidence type="ECO:0000313" key="18">
    <source>
        <dbReference type="EMBL" id="RII83689.1"/>
    </source>
</evidence>
<comment type="subunit">
    <text evidence="6 16">Homodimer.</text>
</comment>
<proteinExistence type="inferred from homology"/>
<evidence type="ECO:0000256" key="2">
    <source>
        <dbReference type="ARBA" id="ARBA00005021"/>
    </source>
</evidence>
<dbReference type="NCBIfam" id="NF005144">
    <property type="entry name" value="PRK06598.1"/>
    <property type="match status" value="1"/>
</dbReference>
<dbReference type="Pfam" id="PF02774">
    <property type="entry name" value="Semialdhyde_dhC"/>
    <property type="match status" value="1"/>
</dbReference>
<dbReference type="InterPro" id="IPR000319">
    <property type="entry name" value="Asp-semialdehyde_DH_CS"/>
</dbReference>
<dbReference type="InterPro" id="IPR000534">
    <property type="entry name" value="Semialdehyde_DH_NAD-bd"/>
</dbReference>
<feature type="binding site" evidence="16">
    <location>
        <position position="273"/>
    </location>
    <ligand>
        <name>substrate</name>
    </ligand>
</feature>
<dbReference type="EC" id="1.2.1.11" evidence="7 16"/>
<feature type="active site" description="Acyl-thioester intermediate" evidence="16">
    <location>
        <position position="136"/>
    </location>
</feature>
<evidence type="ECO:0000256" key="7">
    <source>
        <dbReference type="ARBA" id="ARBA00013120"/>
    </source>
</evidence>
<dbReference type="InterPro" id="IPR011534">
    <property type="entry name" value="Asp_ADH_gamma-type"/>
</dbReference>
<feature type="binding site" evidence="16">
    <location>
        <position position="356"/>
    </location>
    <ligand>
        <name>NADP(+)</name>
        <dbReference type="ChEBI" id="CHEBI:58349"/>
    </ligand>
</feature>
<evidence type="ECO:0000256" key="13">
    <source>
        <dbReference type="ARBA" id="ARBA00023154"/>
    </source>
</evidence>
<evidence type="ECO:0000256" key="9">
    <source>
        <dbReference type="ARBA" id="ARBA00022697"/>
    </source>
</evidence>
<feature type="binding site" evidence="16">
    <location>
        <position position="74"/>
    </location>
    <ligand>
        <name>NADP(+)</name>
        <dbReference type="ChEBI" id="CHEBI:58349"/>
    </ligand>
</feature>
<gene>
    <name evidence="16 18" type="primary">asd</name>
    <name evidence="18" type="ORF">CJO09_00065</name>
</gene>
<dbReference type="HAMAP" id="MF_02121">
    <property type="entry name" value="ASADH"/>
    <property type="match status" value="1"/>
</dbReference>
<feature type="binding site" evidence="16">
    <location>
        <position position="245"/>
    </location>
    <ligand>
        <name>phosphate</name>
        <dbReference type="ChEBI" id="CHEBI:43474"/>
    </ligand>
</feature>
<comment type="pathway">
    <text evidence="3 16">Amino-acid biosynthesis; L-lysine biosynthesis via DAP pathway; (S)-tetrahydrodipicolinate from L-aspartate: step 2/4.</text>
</comment>
<comment type="caution">
    <text evidence="18">The sequence shown here is derived from an EMBL/GenBank/DDBJ whole genome shotgun (WGS) entry which is preliminary data.</text>
</comment>
<evidence type="ECO:0000256" key="12">
    <source>
        <dbReference type="ARBA" id="ARBA00023002"/>
    </source>
</evidence>
<evidence type="ECO:0000256" key="14">
    <source>
        <dbReference type="ARBA" id="ARBA00023167"/>
    </source>
</evidence>
<dbReference type="CDD" id="cd23938">
    <property type="entry name" value="ASADH_C_bac_like"/>
    <property type="match status" value="1"/>
</dbReference>
<sequence>MTQSVGLVGWRGMVGSVLMQRMRDENDFSLFNPVFFSTSNAGGKAPAWADGAGPLQDAYDIEALKKLPVIVTAQGGDYTTKVHGQLRDAGWDGVWIDAASTLRMAEDAIIVLDPVNRPVIDAAMKRGVKNFVGGNCTVSCMLMGLAGLFNKDLVDWMTSMTYQAASGGGAQHMRELLTQFGIINQSVKSLLDDPASAILEIDRGVLDVQKDPNLPREQFQVPLAGSLIPWIDRDLGNGVSREEWKAEAETNKILGRGEAFGTEPTRIDGLCVRIGAMRCHSQALTIRLKKDVPLDEISDIIRDGSKWAKVVPNEKEATVNDLTPVAVTGTLDIPVGRLRKMSMGSQYLSAFTVGDQLLWGAAEPLRRMLRITLGEL</sequence>
<comment type="caution">
    <text evidence="16">Lacks conserved residue(s) required for the propagation of feature annotation.</text>
</comment>
<evidence type="ECO:0000259" key="17">
    <source>
        <dbReference type="SMART" id="SM00859"/>
    </source>
</evidence>
<feature type="binding site" evidence="16">
    <location>
        <position position="103"/>
    </location>
    <ligand>
        <name>phosphate</name>
        <dbReference type="ChEBI" id="CHEBI:43474"/>
    </ligand>
</feature>
<comment type="catalytic activity">
    <reaction evidence="15 16">
        <text>L-aspartate 4-semialdehyde + phosphate + NADP(+) = 4-phospho-L-aspartate + NADPH + H(+)</text>
        <dbReference type="Rhea" id="RHEA:24284"/>
        <dbReference type="ChEBI" id="CHEBI:15378"/>
        <dbReference type="ChEBI" id="CHEBI:43474"/>
        <dbReference type="ChEBI" id="CHEBI:57535"/>
        <dbReference type="ChEBI" id="CHEBI:57783"/>
        <dbReference type="ChEBI" id="CHEBI:58349"/>
        <dbReference type="ChEBI" id="CHEBI:537519"/>
        <dbReference type="EC" id="1.2.1.11"/>
    </reaction>
</comment>
<evidence type="ECO:0000256" key="10">
    <source>
        <dbReference type="ARBA" id="ARBA00022857"/>
    </source>
</evidence>
<dbReference type="PROSITE" id="PS01103">
    <property type="entry name" value="ASD"/>
    <property type="match status" value="1"/>
</dbReference>
<dbReference type="Proteomes" id="UP000266483">
    <property type="component" value="Unassembled WGS sequence"/>
</dbReference>
<dbReference type="NCBIfam" id="TIGR01745">
    <property type="entry name" value="asd_gamma"/>
    <property type="match status" value="1"/>
</dbReference>
<dbReference type="PIRSF" id="PIRSF000148">
    <property type="entry name" value="ASA_dh"/>
    <property type="match status" value="1"/>
</dbReference>
<dbReference type="InterPro" id="IPR012280">
    <property type="entry name" value="Semialdhyde_DH_dimer_dom"/>
</dbReference>
<dbReference type="PANTHER" id="PTHR46278">
    <property type="entry name" value="DEHYDROGENASE, PUTATIVE-RELATED"/>
    <property type="match status" value="1"/>
</dbReference>
<evidence type="ECO:0000256" key="3">
    <source>
        <dbReference type="ARBA" id="ARBA00005076"/>
    </source>
</evidence>
<evidence type="ECO:0000256" key="6">
    <source>
        <dbReference type="ARBA" id="ARBA00011738"/>
    </source>
</evidence>
<feature type="domain" description="Semialdehyde dehydrogenase NAD-binding" evidence="17">
    <location>
        <begin position="4"/>
        <end position="123"/>
    </location>
</feature>